<comment type="caution">
    <text evidence="2">The sequence shown here is derived from an EMBL/GenBank/DDBJ whole genome shotgun (WGS) entry which is preliminary data.</text>
</comment>
<sequence>MLPSRYTARRVDYDCANDEGVYAVTTEDSSQSPSLQQDDNPNPWIEVGRRPIFSRLGDRSMANQRLSVNIWGINRANSSILDIPRQQQQQQPGRRTPERVPAFERLGGNHSPRFAPPPPPPHHQQMPSTPRQQHASPLRQQQHQQPLRQPKLSPPRRQVESSPRRQR</sequence>
<evidence type="ECO:0000313" key="2">
    <source>
        <dbReference type="EMBL" id="CAH9109300.1"/>
    </source>
</evidence>
<proteinExistence type="predicted"/>
<name>A0A9P1EIL6_CUSEU</name>
<dbReference type="Proteomes" id="UP001152484">
    <property type="component" value="Unassembled WGS sequence"/>
</dbReference>
<feature type="region of interest" description="Disordered" evidence="1">
    <location>
        <begin position="75"/>
        <end position="167"/>
    </location>
</feature>
<feature type="compositionally biased region" description="Low complexity" evidence="1">
    <location>
        <begin position="131"/>
        <end position="150"/>
    </location>
</feature>
<accession>A0A9P1EIL6</accession>
<organism evidence="2 3">
    <name type="scientific">Cuscuta europaea</name>
    <name type="common">European dodder</name>
    <dbReference type="NCBI Taxonomy" id="41803"/>
    <lineage>
        <taxon>Eukaryota</taxon>
        <taxon>Viridiplantae</taxon>
        <taxon>Streptophyta</taxon>
        <taxon>Embryophyta</taxon>
        <taxon>Tracheophyta</taxon>
        <taxon>Spermatophyta</taxon>
        <taxon>Magnoliopsida</taxon>
        <taxon>eudicotyledons</taxon>
        <taxon>Gunneridae</taxon>
        <taxon>Pentapetalae</taxon>
        <taxon>asterids</taxon>
        <taxon>lamiids</taxon>
        <taxon>Solanales</taxon>
        <taxon>Convolvulaceae</taxon>
        <taxon>Cuscuteae</taxon>
        <taxon>Cuscuta</taxon>
        <taxon>Cuscuta subgen. Cuscuta</taxon>
    </lineage>
</organism>
<gene>
    <name evidence="2" type="ORF">CEURO_LOCUS18450</name>
</gene>
<reference evidence="2" key="1">
    <citation type="submission" date="2022-07" db="EMBL/GenBank/DDBJ databases">
        <authorList>
            <person name="Macas J."/>
            <person name="Novak P."/>
            <person name="Neumann P."/>
        </authorList>
    </citation>
    <scope>NUCLEOTIDE SEQUENCE</scope>
</reference>
<keyword evidence="3" id="KW-1185">Reference proteome</keyword>
<dbReference type="AlphaFoldDB" id="A0A9P1EIL6"/>
<evidence type="ECO:0000313" key="3">
    <source>
        <dbReference type="Proteomes" id="UP001152484"/>
    </source>
</evidence>
<dbReference type="EMBL" id="CAMAPE010000052">
    <property type="protein sequence ID" value="CAH9109300.1"/>
    <property type="molecule type" value="Genomic_DNA"/>
</dbReference>
<evidence type="ECO:0000256" key="1">
    <source>
        <dbReference type="SAM" id="MobiDB-lite"/>
    </source>
</evidence>
<protein>
    <submittedName>
        <fullName evidence="2">Uncharacterized protein</fullName>
    </submittedName>
</protein>
<feature type="compositionally biased region" description="Basic and acidic residues" evidence="1">
    <location>
        <begin position="157"/>
        <end position="167"/>
    </location>
</feature>